<protein>
    <submittedName>
        <fullName evidence="3">Outer membrane lipoprotein carrier protein LolA</fullName>
    </submittedName>
</protein>
<dbReference type="Gene3D" id="2.50.20.10">
    <property type="entry name" value="Lipoprotein localisation LolA/LolB/LppX"/>
    <property type="match status" value="1"/>
</dbReference>
<organism evidence="3 5">
    <name type="scientific">Treponema socranskii subsp. socranskii VPI DR56BR1116 = ATCC 35536</name>
    <dbReference type="NCBI Taxonomy" id="1125725"/>
    <lineage>
        <taxon>Bacteria</taxon>
        <taxon>Pseudomonadati</taxon>
        <taxon>Spirochaetota</taxon>
        <taxon>Spirochaetia</taxon>
        <taxon>Spirochaetales</taxon>
        <taxon>Treponemataceae</taxon>
        <taxon>Treponema</taxon>
    </lineage>
</organism>
<dbReference type="Pfam" id="PF03548">
    <property type="entry name" value="LolA"/>
    <property type="match status" value="1"/>
</dbReference>
<dbReference type="RefSeq" id="WP_021331275.1">
    <property type="nucleotide sequence ID" value="NZ_AUZJ01000058.1"/>
</dbReference>
<sequence>MLSKKYASLCSAAFFSICLYVPVFAQTITTAGDYFKTVSDFYALIRDYEADMDVSMGNRQMKAHVSFKRPDLLRIDFSKPAEQVVLFNGDLLTIYLPGSSAVLQQSVQSSSAGGASLATSQGLSLMSRYYTIKYEIGQEPVALDDASDEKVIKLVLDRRNTSEAFRSIRIAVNAETKLIRRISATTPQGTEYVFTFSDYKLNQDIPDQRFIYDPPSSANVYNNFLLSE</sequence>
<dbReference type="SUPFAM" id="SSF89392">
    <property type="entry name" value="Prokaryotic lipoproteins and lipoprotein localization factors"/>
    <property type="match status" value="1"/>
</dbReference>
<evidence type="ECO:0000313" key="6">
    <source>
        <dbReference type="Proteomes" id="UP000016646"/>
    </source>
</evidence>
<keyword evidence="1 2" id="KW-0732">Signal</keyword>
<feature type="signal peptide" evidence="2">
    <location>
        <begin position="1"/>
        <end position="25"/>
    </location>
</feature>
<dbReference type="PATRIC" id="fig|1125725.3.peg.2253"/>
<dbReference type="EMBL" id="AVQI01000022">
    <property type="protein sequence ID" value="ERK04387.1"/>
    <property type="molecule type" value="Genomic_DNA"/>
</dbReference>
<dbReference type="PANTHER" id="PTHR35869">
    <property type="entry name" value="OUTER-MEMBRANE LIPOPROTEIN CARRIER PROTEIN"/>
    <property type="match status" value="1"/>
</dbReference>
<gene>
    <name evidence="4" type="ORF">HMPREF0860_1697</name>
    <name evidence="3" type="ORF">HMPREF1325_0931</name>
</gene>
<dbReference type="eggNOG" id="COG2834">
    <property type="taxonomic scope" value="Bacteria"/>
</dbReference>
<dbReference type="PANTHER" id="PTHR35869:SF1">
    <property type="entry name" value="OUTER-MEMBRANE LIPOPROTEIN CARRIER PROTEIN"/>
    <property type="match status" value="1"/>
</dbReference>
<name>U1FJ65_TRESO</name>
<dbReference type="EMBL" id="AUZJ01000058">
    <property type="protein sequence ID" value="ERF59798.1"/>
    <property type="molecule type" value="Genomic_DNA"/>
</dbReference>
<dbReference type="Proteomes" id="UP000016646">
    <property type="component" value="Unassembled WGS sequence"/>
</dbReference>
<proteinExistence type="predicted"/>
<evidence type="ECO:0000313" key="3">
    <source>
        <dbReference type="EMBL" id="ERF59798.1"/>
    </source>
</evidence>
<keyword evidence="6" id="KW-1185">Reference proteome</keyword>
<dbReference type="STRING" id="1125725.HMPREF1325_0931"/>
<dbReference type="AlphaFoldDB" id="U1FJ65"/>
<evidence type="ECO:0000256" key="1">
    <source>
        <dbReference type="ARBA" id="ARBA00022729"/>
    </source>
</evidence>
<feature type="chain" id="PRO_5004611881" evidence="2">
    <location>
        <begin position="26"/>
        <end position="228"/>
    </location>
</feature>
<dbReference type="Proteomes" id="UP000016412">
    <property type="component" value="Unassembled WGS sequence"/>
</dbReference>
<evidence type="ECO:0000256" key="2">
    <source>
        <dbReference type="SAM" id="SignalP"/>
    </source>
</evidence>
<dbReference type="InterPro" id="IPR004564">
    <property type="entry name" value="OM_lipoprot_carrier_LolA-like"/>
</dbReference>
<dbReference type="OrthoDB" id="306521at2"/>
<evidence type="ECO:0000313" key="4">
    <source>
        <dbReference type="EMBL" id="ERK04387.1"/>
    </source>
</evidence>
<comment type="caution">
    <text evidence="3">The sequence shown here is derived from an EMBL/GenBank/DDBJ whole genome shotgun (WGS) entry which is preliminary data.</text>
</comment>
<dbReference type="InterPro" id="IPR029046">
    <property type="entry name" value="LolA/LolB/LppX"/>
</dbReference>
<keyword evidence="3" id="KW-0449">Lipoprotein</keyword>
<dbReference type="CDD" id="cd16325">
    <property type="entry name" value="LolA"/>
    <property type="match status" value="1"/>
</dbReference>
<reference evidence="5 6" key="1">
    <citation type="submission" date="2013-08" db="EMBL/GenBank/DDBJ databases">
        <authorList>
            <person name="Durkin A.S."/>
            <person name="Haft D.R."/>
            <person name="McCorrison J."/>
            <person name="Torralba M."/>
            <person name="Gillis M."/>
            <person name="Haft D.H."/>
            <person name="Methe B."/>
            <person name="Sutton G."/>
            <person name="Nelson K.E."/>
        </authorList>
    </citation>
    <scope>NUCLEOTIDE SEQUENCE [LARGE SCALE GENOMIC DNA]</scope>
    <source>
        <strain evidence="4 6">ATCC 35536</strain>
        <strain evidence="3 5">VPI DR56BR1116</strain>
    </source>
</reference>
<evidence type="ECO:0000313" key="5">
    <source>
        <dbReference type="Proteomes" id="UP000016412"/>
    </source>
</evidence>
<accession>U1FJ65</accession>